<dbReference type="Gene3D" id="2.10.70.10">
    <property type="entry name" value="Complement Module, domain 1"/>
    <property type="match status" value="1"/>
</dbReference>
<accession>A0A7D9HTG0</accession>
<comment type="caution">
    <text evidence="1">The sequence shown here is derived from an EMBL/GenBank/DDBJ whole genome shotgun (WGS) entry which is preliminary data.</text>
</comment>
<reference evidence="1" key="1">
    <citation type="submission" date="2020-04" db="EMBL/GenBank/DDBJ databases">
        <authorList>
            <person name="Alioto T."/>
            <person name="Alioto T."/>
            <person name="Gomez Garrido J."/>
        </authorList>
    </citation>
    <scope>NUCLEOTIDE SEQUENCE</scope>
    <source>
        <strain evidence="1">A484AB</strain>
    </source>
</reference>
<dbReference type="OrthoDB" id="5945662at2759"/>
<dbReference type="EMBL" id="CACRXK020001494">
    <property type="protein sequence ID" value="CAB3989465.1"/>
    <property type="molecule type" value="Genomic_DNA"/>
</dbReference>
<proteinExistence type="predicted"/>
<protein>
    <submittedName>
        <fullName evidence="1">Uncharacterized protein</fullName>
    </submittedName>
</protein>
<sequence length="98" mass="10891">MNAVFLFLTVCISSSLSLNYTDVKCYQYAEPKNGKLICQKDVTATVSCHVRCNGGFDVEYLQAESYTCTPDGAWKVEPELMTLPWPNCIIYGPGMPIP</sequence>
<keyword evidence="2" id="KW-1185">Reference proteome</keyword>
<name>A0A7D9HTG0_PARCT</name>
<dbReference type="SUPFAM" id="SSF57535">
    <property type="entry name" value="Complement control module/SCR domain"/>
    <property type="match status" value="1"/>
</dbReference>
<dbReference type="Proteomes" id="UP001152795">
    <property type="component" value="Unassembled WGS sequence"/>
</dbReference>
<evidence type="ECO:0000313" key="2">
    <source>
        <dbReference type="Proteomes" id="UP001152795"/>
    </source>
</evidence>
<gene>
    <name evidence="1" type="ORF">PACLA_8A028906</name>
</gene>
<evidence type="ECO:0000313" key="1">
    <source>
        <dbReference type="EMBL" id="CAB3989465.1"/>
    </source>
</evidence>
<dbReference type="InterPro" id="IPR035976">
    <property type="entry name" value="Sushi/SCR/CCP_sf"/>
</dbReference>
<dbReference type="AlphaFoldDB" id="A0A7D9HTG0"/>
<organism evidence="1 2">
    <name type="scientific">Paramuricea clavata</name>
    <name type="common">Red gorgonian</name>
    <name type="synonym">Violescent sea-whip</name>
    <dbReference type="NCBI Taxonomy" id="317549"/>
    <lineage>
        <taxon>Eukaryota</taxon>
        <taxon>Metazoa</taxon>
        <taxon>Cnidaria</taxon>
        <taxon>Anthozoa</taxon>
        <taxon>Octocorallia</taxon>
        <taxon>Malacalcyonacea</taxon>
        <taxon>Plexauridae</taxon>
        <taxon>Paramuricea</taxon>
    </lineage>
</organism>